<protein>
    <submittedName>
        <fullName evidence="1">Uncharacterized protein</fullName>
    </submittedName>
</protein>
<evidence type="ECO:0000313" key="1">
    <source>
        <dbReference type="EMBL" id="ASJ54381.1"/>
    </source>
</evidence>
<gene>
    <name evidence="1" type="ORF">BP422_12935</name>
</gene>
<organism evidence="1 2">
    <name type="scientific">Brevibacillus formosus</name>
    <dbReference type="NCBI Taxonomy" id="54913"/>
    <lineage>
        <taxon>Bacteria</taxon>
        <taxon>Bacillati</taxon>
        <taxon>Bacillota</taxon>
        <taxon>Bacilli</taxon>
        <taxon>Bacillales</taxon>
        <taxon>Paenibacillaceae</taxon>
        <taxon>Brevibacillus</taxon>
    </lineage>
</organism>
<accession>A0A220MH52</accession>
<dbReference type="InterPro" id="IPR058600">
    <property type="entry name" value="YhjD-like"/>
</dbReference>
<dbReference type="EMBL" id="CP018145">
    <property type="protein sequence ID" value="ASJ54381.1"/>
    <property type="molecule type" value="Genomic_DNA"/>
</dbReference>
<dbReference type="AlphaFoldDB" id="A0A220MH52"/>
<name>A0A220MH52_9BACL</name>
<evidence type="ECO:0000313" key="2">
    <source>
        <dbReference type="Proteomes" id="UP000197781"/>
    </source>
</evidence>
<dbReference type="KEGG" id="bfm:BP422_12935"/>
<dbReference type="RefSeq" id="WP_088908129.1">
    <property type="nucleotide sequence ID" value="NZ_CP018145.1"/>
</dbReference>
<reference evidence="1 2" key="1">
    <citation type="submission" date="2016-11" db="EMBL/GenBank/DDBJ databases">
        <authorList>
            <person name="Jaros S."/>
            <person name="Januszkiewicz K."/>
            <person name="Wedrychowicz H."/>
        </authorList>
    </citation>
    <scope>NUCLEOTIDE SEQUENCE [LARGE SCALE GENOMIC DNA]</scope>
    <source>
        <strain evidence="1 2">NF2</strain>
    </source>
</reference>
<sequence>MIQPDQWREILHKSILYGLLFKALALDAQKLNQDQLKMSYRPVLDTISMWAERKYHEYRSQFGKLGGKIHAQKTTDSLLYSVLVTVRGRQEECIYNVNHLKAECQVRLNNFYTTPSSKRTGMYNMYQWIKVAKNPPSDNERVIFVTLFTMLYYFK</sequence>
<proteinExistence type="predicted"/>
<dbReference type="Proteomes" id="UP000197781">
    <property type="component" value="Chromosome"/>
</dbReference>
<dbReference type="Pfam" id="PF26325">
    <property type="entry name" value="YhjD"/>
    <property type="match status" value="1"/>
</dbReference>